<dbReference type="EMBL" id="HBUF01097700">
    <property type="protein sequence ID" value="CAG6637307.1"/>
    <property type="molecule type" value="Transcribed_RNA"/>
</dbReference>
<reference evidence="7" key="1">
    <citation type="submission" date="2021-05" db="EMBL/GenBank/DDBJ databases">
        <authorList>
            <person name="Alioto T."/>
            <person name="Alioto T."/>
            <person name="Gomez Garrido J."/>
        </authorList>
    </citation>
    <scope>NUCLEOTIDE SEQUENCE</scope>
</reference>
<dbReference type="InterPro" id="IPR029058">
    <property type="entry name" value="AB_hydrolase_fold"/>
</dbReference>
<accession>A0A8D8QTQ0</accession>
<dbReference type="EMBL" id="HBUF01097701">
    <property type="protein sequence ID" value="CAG6637309.1"/>
    <property type="molecule type" value="Transcribed_RNA"/>
</dbReference>
<dbReference type="GO" id="GO:0070008">
    <property type="term" value="F:serine-type exopeptidase activity"/>
    <property type="evidence" value="ECO:0007669"/>
    <property type="project" value="InterPro"/>
</dbReference>
<name>A0A8D8QTQ0_9HEMI</name>
<dbReference type="SUPFAM" id="SSF53474">
    <property type="entry name" value="alpha/beta-Hydrolases"/>
    <property type="match status" value="1"/>
</dbReference>
<evidence type="ECO:0000256" key="6">
    <source>
        <dbReference type="SAM" id="SignalP"/>
    </source>
</evidence>
<dbReference type="InterPro" id="IPR042269">
    <property type="entry name" value="Ser_carbopepase_S28_SKS"/>
</dbReference>
<dbReference type="Gene3D" id="1.20.120.980">
    <property type="entry name" value="Serine carboxypeptidase S28, SKS domain"/>
    <property type="match status" value="1"/>
</dbReference>
<dbReference type="GO" id="GO:0006508">
    <property type="term" value="P:proteolysis"/>
    <property type="evidence" value="ECO:0007669"/>
    <property type="project" value="UniProtKB-KW"/>
</dbReference>
<dbReference type="InterPro" id="IPR008758">
    <property type="entry name" value="Peptidase_S28"/>
</dbReference>
<evidence type="ECO:0000256" key="2">
    <source>
        <dbReference type="ARBA" id="ARBA00022670"/>
    </source>
</evidence>
<organism evidence="7">
    <name type="scientific">Cacopsylla melanoneura</name>
    <dbReference type="NCBI Taxonomy" id="428564"/>
    <lineage>
        <taxon>Eukaryota</taxon>
        <taxon>Metazoa</taxon>
        <taxon>Ecdysozoa</taxon>
        <taxon>Arthropoda</taxon>
        <taxon>Hexapoda</taxon>
        <taxon>Insecta</taxon>
        <taxon>Pterygota</taxon>
        <taxon>Neoptera</taxon>
        <taxon>Paraneoptera</taxon>
        <taxon>Hemiptera</taxon>
        <taxon>Sternorrhyncha</taxon>
        <taxon>Psylloidea</taxon>
        <taxon>Psyllidae</taxon>
        <taxon>Psyllinae</taxon>
        <taxon>Cacopsylla</taxon>
    </lineage>
</organism>
<dbReference type="FunFam" id="1.20.120.980:FF:000003">
    <property type="entry name" value="Serine protease 16"/>
    <property type="match status" value="1"/>
</dbReference>
<protein>
    <submittedName>
        <fullName evidence="7">Serine protease K12H4.7</fullName>
    </submittedName>
</protein>
<dbReference type="PANTHER" id="PTHR11010">
    <property type="entry name" value="PROTEASE S28 PRO-X CARBOXYPEPTIDASE-RELATED"/>
    <property type="match status" value="1"/>
</dbReference>
<feature type="signal peptide" evidence="6">
    <location>
        <begin position="1"/>
        <end position="22"/>
    </location>
</feature>
<proteinExistence type="inferred from homology"/>
<dbReference type="AlphaFoldDB" id="A0A8D8QTQ0"/>
<evidence type="ECO:0000256" key="4">
    <source>
        <dbReference type="ARBA" id="ARBA00022801"/>
    </source>
</evidence>
<evidence type="ECO:0000256" key="3">
    <source>
        <dbReference type="ARBA" id="ARBA00022729"/>
    </source>
</evidence>
<evidence type="ECO:0000256" key="1">
    <source>
        <dbReference type="ARBA" id="ARBA00011079"/>
    </source>
</evidence>
<keyword evidence="5" id="KW-0325">Glycoprotein</keyword>
<dbReference type="GO" id="GO:0008239">
    <property type="term" value="F:dipeptidyl-peptidase activity"/>
    <property type="evidence" value="ECO:0007669"/>
    <property type="project" value="TreeGrafter"/>
</dbReference>
<sequence length="499" mass="56192">MFVSTFTSPLLLFCIAIALCDARLNRMLSQKHGKLGEPFGHDSVLYSLPPDLWFEQKLDHFNVEDTRTWKQRYFVNSTWFKHGGPVFLMIGGEGEASPKWMVQGAWLDYAQHHNALAVQVEHRFYGKSRPLPDLSLSSLQYLSSEQALADLAHFITSMSASYQLPPHTNWIAFGGSYPGSLAAWLRYKYPHLVHGAMSASGPLRAVLDFPEYFKVATEALATVSPKCVKAVAEATSAISKMLMSTDDAKYLTEQFRLCKPLNISNTKDVASFVESLADNFAGVVQYNKDNRAGSKNVTIDTLCQIMMDETQKPVARYAAVNAFILKGTSEPCVDYAYDKMISDMRNESWDSSMSTGGRQWTYQTCAEFGFYQTSNQSCHIFGSEFPLDYFTDMCRDIYGPKFSRQLLDSNIDQTNTNYGALDLEVSRVVFVHGSIDPWHALGIYQTRSNQAPAIYINGTAHCANMYPPSPNDLPDLVKARHRINHLIGKWLKADYHRDN</sequence>
<evidence type="ECO:0000313" key="7">
    <source>
        <dbReference type="EMBL" id="CAG6637305.1"/>
    </source>
</evidence>
<feature type="chain" id="PRO_5036428544" evidence="6">
    <location>
        <begin position="23"/>
        <end position="499"/>
    </location>
</feature>
<keyword evidence="2 7" id="KW-0645">Protease</keyword>
<keyword evidence="4" id="KW-0378">Hydrolase</keyword>
<evidence type="ECO:0000256" key="5">
    <source>
        <dbReference type="ARBA" id="ARBA00023180"/>
    </source>
</evidence>
<dbReference type="Gene3D" id="3.40.50.1820">
    <property type="entry name" value="alpha/beta hydrolase"/>
    <property type="match status" value="1"/>
</dbReference>
<keyword evidence="3 6" id="KW-0732">Signal</keyword>
<comment type="similarity">
    <text evidence="1">Belongs to the peptidase S28 family.</text>
</comment>
<dbReference type="EMBL" id="HBUF01097699">
    <property type="protein sequence ID" value="CAG6637305.1"/>
    <property type="molecule type" value="Transcribed_RNA"/>
</dbReference>
<dbReference type="Pfam" id="PF05577">
    <property type="entry name" value="Peptidase_S28"/>
    <property type="match status" value="1"/>
</dbReference>
<dbReference type="PANTHER" id="PTHR11010:SF117">
    <property type="entry name" value="SERINE PROTEASE 16"/>
    <property type="match status" value="1"/>
</dbReference>